<feature type="binding site" evidence="7">
    <location>
        <position position="373"/>
    </location>
    <ligand>
        <name>3',5'-cyclic AMP</name>
        <dbReference type="ChEBI" id="CHEBI:58165"/>
        <label>2</label>
    </ligand>
</feature>
<feature type="binding site" evidence="7">
    <location>
        <position position="382"/>
    </location>
    <ligand>
        <name>3',5'-cyclic AMP</name>
        <dbReference type="ChEBI" id="CHEBI:58165"/>
        <label>2</label>
    </ligand>
</feature>
<dbReference type="PROSITE" id="PS00889">
    <property type="entry name" value="CNMP_BINDING_2"/>
    <property type="match status" value="1"/>
</dbReference>
<feature type="domain" description="Cyclic nucleotide-binding" evidence="9">
    <location>
        <begin position="183"/>
        <end position="298"/>
    </location>
</feature>
<dbReference type="Proteomes" id="UP000002630">
    <property type="component" value="Linkage Group LG26"/>
</dbReference>
<dbReference type="PANTHER" id="PTHR11635:SF152">
    <property type="entry name" value="CAMP-DEPENDENT PROTEIN KINASE TYPE I REGULATORY SUBUNIT-RELATED"/>
    <property type="match status" value="1"/>
</dbReference>
<dbReference type="InParanoid" id="D8LTW1"/>
<keyword evidence="6 7" id="KW-0114">cAMP</keyword>
<dbReference type="PROSITE" id="PS00888">
    <property type="entry name" value="CNMP_BINDING_1"/>
    <property type="match status" value="2"/>
</dbReference>
<sequence>MEPQREAVMKKIRRKIKGIIKSSPSSPQQQQQQQQKEKENEGMSLSENPEVSPMPPLPPAAQGVAAGSGDAEGGGSAGGGGGGSAGSGGGGADGDAENVGSDGDPMKTDSAVASQEEKEGTESMDVSPPLPSSANKKRVPIVNNPDEFASFGQGGDAEIPSPAVPKSDEARAALSNALRGHFLFAQLTPTDLSACVDVMGLLEMSAGQDIVVQGERGSRFFVMESGSAEAYVNGERVCGYGPGGSFGELALMYNCERAATVRATSDSRLWTMDLSTFRRSLATTASSQILSRCEFLRKVPFLAELNNEQVNKLADALEVKEFLQDEYIIRQGQQGEDFFLIEEGVVSCTQAKSATDPTEMSLLTLGPGEYFGEMALMLDEPRAANCIAVQGNVKCLSLDRTRFSNLLGPIYSILQQNMRLRILKGVPLLSKLTEQKLCRMAGAL</sequence>
<evidence type="ECO:0000256" key="3">
    <source>
        <dbReference type="ARBA" id="ARBA00022566"/>
    </source>
</evidence>
<dbReference type="PROSITE" id="PS50042">
    <property type="entry name" value="CNMP_BINDING_3"/>
    <property type="match status" value="2"/>
</dbReference>
<dbReference type="GO" id="GO:0004862">
    <property type="term" value="F:cAMP-dependent protein kinase inhibitor activity"/>
    <property type="evidence" value="ECO:0007669"/>
    <property type="project" value="TreeGrafter"/>
</dbReference>
<protein>
    <recommendedName>
        <fullName evidence="9">Cyclic nucleotide-binding domain-containing protein</fullName>
    </recommendedName>
</protein>
<proteinExistence type="inferred from homology"/>
<dbReference type="EMBL" id="FN649138">
    <property type="protein sequence ID" value="CBN75351.1"/>
    <property type="molecule type" value="Genomic_DNA"/>
</dbReference>
<feature type="compositionally biased region" description="Low complexity" evidence="8">
    <location>
        <begin position="19"/>
        <end position="34"/>
    </location>
</feature>
<feature type="region of interest" description="Disordered" evidence="8">
    <location>
        <begin position="1"/>
        <end position="166"/>
    </location>
</feature>
<evidence type="ECO:0000256" key="2">
    <source>
        <dbReference type="ARBA" id="ARBA00022553"/>
    </source>
</evidence>
<feature type="compositionally biased region" description="Gly residues" evidence="8">
    <location>
        <begin position="70"/>
        <end position="93"/>
    </location>
</feature>
<dbReference type="Pfam" id="PF00027">
    <property type="entry name" value="cNMP_binding"/>
    <property type="match status" value="2"/>
</dbReference>
<evidence type="ECO:0000256" key="1">
    <source>
        <dbReference type="ARBA" id="ARBA00005753"/>
    </source>
</evidence>
<dbReference type="OrthoDB" id="417078at2759"/>
<comment type="similarity">
    <text evidence="1">Belongs to the cAMP-dependent kinase regulatory chain family.</text>
</comment>
<dbReference type="AlphaFoldDB" id="D8LTW1"/>
<organism evidence="10 11">
    <name type="scientific">Ectocarpus siliculosus</name>
    <name type="common">Brown alga</name>
    <name type="synonym">Conferva siliculosa</name>
    <dbReference type="NCBI Taxonomy" id="2880"/>
    <lineage>
        <taxon>Eukaryota</taxon>
        <taxon>Sar</taxon>
        <taxon>Stramenopiles</taxon>
        <taxon>Ochrophyta</taxon>
        <taxon>PX clade</taxon>
        <taxon>Phaeophyceae</taxon>
        <taxon>Ectocarpales</taxon>
        <taxon>Ectocarpaceae</taxon>
        <taxon>Ectocarpus</taxon>
    </lineage>
</organism>
<reference evidence="10 11" key="1">
    <citation type="journal article" date="2010" name="Nature">
        <title>The Ectocarpus genome and the independent evolution of multicellularity in brown algae.</title>
        <authorList>
            <person name="Cock J.M."/>
            <person name="Sterck L."/>
            <person name="Rouze P."/>
            <person name="Scornet D."/>
            <person name="Allen A.E."/>
            <person name="Amoutzias G."/>
            <person name="Anthouard V."/>
            <person name="Artiguenave F."/>
            <person name="Aury J.M."/>
            <person name="Badger J.H."/>
            <person name="Beszteri B."/>
            <person name="Billiau K."/>
            <person name="Bonnet E."/>
            <person name="Bothwell J.H."/>
            <person name="Bowler C."/>
            <person name="Boyen C."/>
            <person name="Brownlee C."/>
            <person name="Carrano C.J."/>
            <person name="Charrier B."/>
            <person name="Cho G.Y."/>
            <person name="Coelho S.M."/>
            <person name="Collen J."/>
            <person name="Corre E."/>
            <person name="Da Silva C."/>
            <person name="Delage L."/>
            <person name="Delaroque N."/>
            <person name="Dittami S.M."/>
            <person name="Doulbeau S."/>
            <person name="Elias M."/>
            <person name="Farnham G."/>
            <person name="Gachon C.M."/>
            <person name="Gschloessl B."/>
            <person name="Heesch S."/>
            <person name="Jabbari K."/>
            <person name="Jubin C."/>
            <person name="Kawai H."/>
            <person name="Kimura K."/>
            <person name="Kloareg B."/>
            <person name="Kupper F.C."/>
            <person name="Lang D."/>
            <person name="Le Bail A."/>
            <person name="Leblanc C."/>
            <person name="Lerouge P."/>
            <person name="Lohr M."/>
            <person name="Lopez P.J."/>
            <person name="Martens C."/>
            <person name="Maumus F."/>
            <person name="Michel G."/>
            <person name="Miranda-Saavedra D."/>
            <person name="Morales J."/>
            <person name="Moreau H."/>
            <person name="Motomura T."/>
            <person name="Nagasato C."/>
            <person name="Napoli C.A."/>
            <person name="Nelson D.R."/>
            <person name="Nyvall-Collen P."/>
            <person name="Peters A.F."/>
            <person name="Pommier C."/>
            <person name="Potin P."/>
            <person name="Poulain J."/>
            <person name="Quesneville H."/>
            <person name="Read B."/>
            <person name="Rensing S.A."/>
            <person name="Ritter A."/>
            <person name="Rousvoal S."/>
            <person name="Samanta M."/>
            <person name="Samson G."/>
            <person name="Schroeder D.C."/>
            <person name="Segurens B."/>
            <person name="Strittmatter M."/>
            <person name="Tonon T."/>
            <person name="Tregear J.W."/>
            <person name="Valentin K."/>
            <person name="von Dassow P."/>
            <person name="Yamagishi T."/>
            <person name="Van de Peer Y."/>
            <person name="Wincker P."/>
        </authorList>
    </citation>
    <scope>NUCLEOTIDE SEQUENCE [LARGE SCALE GENOMIC DNA]</scope>
    <source>
        <strain evidence="11">Ec32 / CCAP1310/4</strain>
    </source>
</reference>
<keyword evidence="5 7" id="KW-0547">Nucleotide-binding</keyword>
<dbReference type="InterPro" id="IPR018490">
    <property type="entry name" value="cNMP-bd_dom_sf"/>
</dbReference>
<dbReference type="CDD" id="cd00038">
    <property type="entry name" value="CAP_ED"/>
    <property type="match status" value="2"/>
</dbReference>
<accession>D8LTW1</accession>
<dbReference type="eggNOG" id="KOG1113">
    <property type="taxonomic scope" value="Eukaryota"/>
</dbReference>
<dbReference type="STRING" id="2880.D8LTW1"/>
<dbReference type="PIRSF" id="PIRSF000548">
    <property type="entry name" value="PK_regulatory"/>
    <property type="match status" value="1"/>
</dbReference>
<dbReference type="InterPro" id="IPR014710">
    <property type="entry name" value="RmlC-like_jellyroll"/>
</dbReference>
<keyword evidence="2" id="KW-0597">Phosphoprotein</keyword>
<dbReference type="InterPro" id="IPR000595">
    <property type="entry name" value="cNMP-bd_dom"/>
</dbReference>
<dbReference type="SMART" id="SM00100">
    <property type="entry name" value="cNMP"/>
    <property type="match status" value="2"/>
</dbReference>
<dbReference type="Gene3D" id="2.60.120.10">
    <property type="entry name" value="Jelly Rolls"/>
    <property type="match status" value="2"/>
</dbReference>
<keyword evidence="3 7" id="KW-0116">cAMP-binding</keyword>
<dbReference type="InterPro" id="IPR018488">
    <property type="entry name" value="cNMP-bd_CS"/>
</dbReference>
<dbReference type="SUPFAM" id="SSF51206">
    <property type="entry name" value="cAMP-binding domain-like"/>
    <property type="match status" value="2"/>
</dbReference>
<evidence type="ECO:0000256" key="6">
    <source>
        <dbReference type="ARBA" id="ARBA00023149"/>
    </source>
</evidence>
<feature type="binding site" evidence="7">
    <location>
        <position position="248"/>
    </location>
    <ligand>
        <name>3',5'-cyclic AMP</name>
        <dbReference type="ChEBI" id="CHEBI:58165"/>
        <label>1</label>
    </ligand>
</feature>
<keyword evidence="4" id="KW-0677">Repeat</keyword>
<feature type="domain" description="Cyclic nucleotide-binding" evidence="9">
    <location>
        <begin position="301"/>
        <end position="424"/>
    </location>
</feature>
<dbReference type="PRINTS" id="PR00103">
    <property type="entry name" value="CAMPKINASE"/>
</dbReference>
<dbReference type="GO" id="GO:0005952">
    <property type="term" value="C:cAMP-dependent protein kinase complex"/>
    <property type="evidence" value="ECO:0007669"/>
    <property type="project" value="InterPro"/>
</dbReference>
<dbReference type="EMBL" id="FN649751">
    <property type="protein sequence ID" value="CBN75351.1"/>
    <property type="molecule type" value="Genomic_DNA"/>
</dbReference>
<evidence type="ECO:0000259" key="9">
    <source>
        <dbReference type="PROSITE" id="PS50042"/>
    </source>
</evidence>
<feature type="binding site" evidence="7">
    <location>
        <position position="257"/>
    </location>
    <ligand>
        <name>3',5'-cyclic AMP</name>
        <dbReference type="ChEBI" id="CHEBI:58165"/>
        <label>1</label>
    </ligand>
</feature>
<evidence type="ECO:0000313" key="10">
    <source>
        <dbReference type="EMBL" id="CBN75351.1"/>
    </source>
</evidence>
<dbReference type="GO" id="GO:0005829">
    <property type="term" value="C:cytosol"/>
    <property type="evidence" value="ECO:0007669"/>
    <property type="project" value="TreeGrafter"/>
</dbReference>
<dbReference type="InterPro" id="IPR012198">
    <property type="entry name" value="cAMP_dep_PK_reg_su"/>
</dbReference>
<keyword evidence="11" id="KW-1185">Reference proteome</keyword>
<dbReference type="PANTHER" id="PTHR11635">
    <property type="entry name" value="CAMP-DEPENDENT PROTEIN KINASE REGULATORY CHAIN"/>
    <property type="match status" value="1"/>
</dbReference>
<name>D8LTW1_ECTSI</name>
<evidence type="ECO:0000256" key="5">
    <source>
        <dbReference type="ARBA" id="ARBA00022741"/>
    </source>
</evidence>
<evidence type="ECO:0000313" key="11">
    <source>
        <dbReference type="Proteomes" id="UP000002630"/>
    </source>
</evidence>
<evidence type="ECO:0000256" key="7">
    <source>
        <dbReference type="PIRSR" id="PIRSR000548-1"/>
    </source>
</evidence>
<dbReference type="OMA" id="ECEIWIA"/>
<dbReference type="GO" id="GO:0030552">
    <property type="term" value="F:cAMP binding"/>
    <property type="evidence" value="ECO:0007669"/>
    <property type="project" value="UniProtKB-KW"/>
</dbReference>
<dbReference type="GO" id="GO:0034236">
    <property type="term" value="F:protein kinase A catalytic subunit binding"/>
    <property type="evidence" value="ECO:0007669"/>
    <property type="project" value="TreeGrafter"/>
</dbReference>
<gene>
    <name evidence="10" type="ORF">Esi_0090_0004</name>
</gene>
<dbReference type="InterPro" id="IPR050503">
    <property type="entry name" value="cAMP-dep_PK_reg_su-like"/>
</dbReference>
<evidence type="ECO:0000256" key="8">
    <source>
        <dbReference type="SAM" id="MobiDB-lite"/>
    </source>
</evidence>
<evidence type="ECO:0000256" key="4">
    <source>
        <dbReference type="ARBA" id="ARBA00022737"/>
    </source>
</evidence>